<proteinExistence type="predicted"/>
<keyword evidence="3" id="KW-1185">Reference proteome</keyword>
<feature type="region of interest" description="Disordered" evidence="1">
    <location>
        <begin position="95"/>
        <end position="119"/>
    </location>
</feature>
<feature type="compositionally biased region" description="Basic and acidic residues" evidence="1">
    <location>
        <begin position="36"/>
        <end position="48"/>
    </location>
</feature>
<feature type="compositionally biased region" description="Basic and acidic residues" evidence="1">
    <location>
        <begin position="105"/>
        <end position="119"/>
    </location>
</feature>
<dbReference type="EMBL" id="AZBU02000011">
    <property type="protein sequence ID" value="TKR61575.1"/>
    <property type="molecule type" value="Genomic_DNA"/>
</dbReference>
<feature type="region of interest" description="Disordered" evidence="1">
    <location>
        <begin position="1"/>
        <end position="50"/>
    </location>
</feature>
<sequence>MKQDEESTEGKHKAPDEGAKADEDVEASPAKKTKLERKQRTPEEEEAHKRKKFFRNKTMFYSGFTYVKEANGFFVDPWMVRHIYPEYVAEIEAREGSLNPRRVAKHPELAPRPQTERMK</sequence>
<evidence type="ECO:0000313" key="3">
    <source>
        <dbReference type="Proteomes" id="UP000298663"/>
    </source>
</evidence>
<evidence type="ECO:0000256" key="1">
    <source>
        <dbReference type="SAM" id="MobiDB-lite"/>
    </source>
</evidence>
<comment type="caution">
    <text evidence="2">The sequence shown here is derived from an EMBL/GenBank/DDBJ whole genome shotgun (WGS) entry which is preliminary data.</text>
</comment>
<feature type="compositionally biased region" description="Basic and acidic residues" evidence="1">
    <location>
        <begin position="1"/>
        <end position="22"/>
    </location>
</feature>
<accession>A0A4V5ZXY6</accession>
<dbReference type="Proteomes" id="UP000298663">
    <property type="component" value="Unassembled WGS sequence"/>
</dbReference>
<organism evidence="2 3">
    <name type="scientific">Steinernema carpocapsae</name>
    <name type="common">Entomopathogenic nematode</name>
    <dbReference type="NCBI Taxonomy" id="34508"/>
    <lineage>
        <taxon>Eukaryota</taxon>
        <taxon>Metazoa</taxon>
        <taxon>Ecdysozoa</taxon>
        <taxon>Nematoda</taxon>
        <taxon>Chromadorea</taxon>
        <taxon>Rhabditida</taxon>
        <taxon>Tylenchina</taxon>
        <taxon>Panagrolaimomorpha</taxon>
        <taxon>Strongyloidoidea</taxon>
        <taxon>Steinernematidae</taxon>
        <taxon>Steinernema</taxon>
    </lineage>
</organism>
<protein>
    <submittedName>
        <fullName evidence="2">Uncharacterized protein</fullName>
    </submittedName>
</protein>
<evidence type="ECO:0000313" key="2">
    <source>
        <dbReference type="EMBL" id="TKR61575.1"/>
    </source>
</evidence>
<gene>
    <name evidence="2" type="ORF">L596_028668</name>
</gene>
<dbReference type="AlphaFoldDB" id="A0A4V5ZXY6"/>
<reference evidence="2 3" key="2">
    <citation type="journal article" date="2019" name="G3 (Bethesda)">
        <title>Hybrid Assembly of the Genome of the Entomopathogenic Nematode Steinernema carpocapsae Identifies the X-Chromosome.</title>
        <authorList>
            <person name="Serra L."/>
            <person name="Macchietto M."/>
            <person name="Macias-Munoz A."/>
            <person name="McGill C.J."/>
            <person name="Rodriguez I.M."/>
            <person name="Rodriguez B."/>
            <person name="Murad R."/>
            <person name="Mortazavi A."/>
        </authorList>
    </citation>
    <scope>NUCLEOTIDE SEQUENCE [LARGE SCALE GENOMIC DNA]</scope>
    <source>
        <strain evidence="2 3">ALL</strain>
    </source>
</reference>
<reference evidence="2 3" key="1">
    <citation type="journal article" date="2015" name="Genome Biol.">
        <title>Comparative genomics of Steinernema reveals deeply conserved gene regulatory networks.</title>
        <authorList>
            <person name="Dillman A.R."/>
            <person name="Macchietto M."/>
            <person name="Porter C.F."/>
            <person name="Rogers A."/>
            <person name="Williams B."/>
            <person name="Antoshechkin I."/>
            <person name="Lee M.M."/>
            <person name="Goodwin Z."/>
            <person name="Lu X."/>
            <person name="Lewis E.E."/>
            <person name="Goodrich-Blair H."/>
            <person name="Stock S.P."/>
            <person name="Adams B.J."/>
            <person name="Sternberg P.W."/>
            <person name="Mortazavi A."/>
        </authorList>
    </citation>
    <scope>NUCLEOTIDE SEQUENCE [LARGE SCALE GENOMIC DNA]</scope>
    <source>
        <strain evidence="2 3">ALL</strain>
    </source>
</reference>
<name>A0A4V5ZXY6_STECR</name>